<feature type="compositionally biased region" description="Low complexity" evidence="9">
    <location>
        <begin position="130"/>
        <end position="150"/>
    </location>
</feature>
<accession>A0A1B6JS45</accession>
<comment type="subcellular location">
    <subcellularLocation>
        <location evidence="1">Nucleus</location>
    </subcellularLocation>
</comment>
<reference evidence="11" key="1">
    <citation type="submission" date="2015-11" db="EMBL/GenBank/DDBJ databases">
        <title>De novo transcriptome assembly of four potential Pierce s Disease insect vectors from Arizona vineyards.</title>
        <authorList>
            <person name="Tassone E.E."/>
        </authorList>
    </citation>
    <scope>NUCLEOTIDE SEQUENCE</scope>
</reference>
<feature type="compositionally biased region" description="Polar residues" evidence="9">
    <location>
        <begin position="119"/>
        <end position="129"/>
    </location>
</feature>
<dbReference type="EMBL" id="GECU01005652">
    <property type="protein sequence ID" value="JAT02055.1"/>
    <property type="molecule type" value="Transcribed_RNA"/>
</dbReference>
<evidence type="ECO:0000256" key="3">
    <source>
        <dbReference type="ARBA" id="ARBA00022741"/>
    </source>
</evidence>
<keyword evidence="5" id="KW-0347">Helicase</keyword>
<feature type="compositionally biased region" description="Polar residues" evidence="9">
    <location>
        <begin position="526"/>
        <end position="547"/>
    </location>
</feature>
<feature type="domain" description="Helicase C-terminal" evidence="10">
    <location>
        <begin position="627"/>
        <end position="793"/>
    </location>
</feature>
<organism evidence="11">
    <name type="scientific">Homalodisca liturata</name>
    <dbReference type="NCBI Taxonomy" id="320908"/>
    <lineage>
        <taxon>Eukaryota</taxon>
        <taxon>Metazoa</taxon>
        <taxon>Ecdysozoa</taxon>
        <taxon>Arthropoda</taxon>
        <taxon>Hexapoda</taxon>
        <taxon>Insecta</taxon>
        <taxon>Pterygota</taxon>
        <taxon>Neoptera</taxon>
        <taxon>Paraneoptera</taxon>
        <taxon>Hemiptera</taxon>
        <taxon>Auchenorrhyncha</taxon>
        <taxon>Membracoidea</taxon>
        <taxon>Cicadellidae</taxon>
        <taxon>Cicadellinae</taxon>
        <taxon>Proconiini</taxon>
        <taxon>Homalodisca</taxon>
    </lineage>
</organism>
<comment type="similarity">
    <text evidence="2">Belongs to the SNF2/RAD54 helicase family.</text>
</comment>
<dbReference type="Gene3D" id="3.40.50.300">
    <property type="entry name" value="P-loop containing nucleotide triphosphate hydrolases"/>
    <property type="match status" value="1"/>
</dbReference>
<evidence type="ECO:0000256" key="2">
    <source>
        <dbReference type="ARBA" id="ARBA00007025"/>
    </source>
</evidence>
<dbReference type="GO" id="GO:0016887">
    <property type="term" value="F:ATP hydrolysis activity"/>
    <property type="evidence" value="ECO:0007669"/>
    <property type="project" value="InterPro"/>
</dbReference>
<feature type="compositionally biased region" description="Polar residues" evidence="9">
    <location>
        <begin position="23"/>
        <end position="36"/>
    </location>
</feature>
<evidence type="ECO:0000256" key="1">
    <source>
        <dbReference type="ARBA" id="ARBA00004123"/>
    </source>
</evidence>
<feature type="compositionally biased region" description="Polar residues" evidence="9">
    <location>
        <begin position="1140"/>
        <end position="1151"/>
    </location>
</feature>
<dbReference type="GO" id="GO:0005524">
    <property type="term" value="F:ATP binding"/>
    <property type="evidence" value="ECO:0007669"/>
    <property type="project" value="UniProtKB-KW"/>
</dbReference>
<keyword evidence="4" id="KW-0378">Hydrolase</keyword>
<evidence type="ECO:0000256" key="6">
    <source>
        <dbReference type="ARBA" id="ARBA00022840"/>
    </source>
</evidence>
<name>A0A1B6JS45_9HEMI</name>
<feature type="region of interest" description="Disordered" evidence="9">
    <location>
        <begin position="1043"/>
        <end position="1062"/>
    </location>
</feature>
<dbReference type="GO" id="GO:0004386">
    <property type="term" value="F:helicase activity"/>
    <property type="evidence" value="ECO:0007669"/>
    <property type="project" value="UniProtKB-KW"/>
</dbReference>
<feature type="region of interest" description="Disordered" evidence="9">
    <location>
        <begin position="1104"/>
        <end position="1186"/>
    </location>
</feature>
<keyword evidence="7" id="KW-0238">DNA-binding</keyword>
<keyword evidence="3" id="KW-0547">Nucleotide-binding</keyword>
<feature type="region of interest" description="Disordered" evidence="9">
    <location>
        <begin position="23"/>
        <end position="81"/>
    </location>
</feature>
<evidence type="ECO:0000259" key="10">
    <source>
        <dbReference type="PROSITE" id="PS51194"/>
    </source>
</evidence>
<dbReference type="PANTHER" id="PTHR45797:SF1">
    <property type="entry name" value="HELICASE ARIP4"/>
    <property type="match status" value="1"/>
</dbReference>
<feature type="compositionally biased region" description="Basic and acidic residues" evidence="9">
    <location>
        <begin position="548"/>
        <end position="588"/>
    </location>
</feature>
<dbReference type="Pfam" id="PF00271">
    <property type="entry name" value="Helicase_C"/>
    <property type="match status" value="1"/>
</dbReference>
<feature type="non-terminal residue" evidence="11">
    <location>
        <position position="1"/>
    </location>
</feature>
<feature type="region of interest" description="Disordered" evidence="9">
    <location>
        <begin position="502"/>
        <end position="598"/>
    </location>
</feature>
<feature type="compositionally biased region" description="Polar residues" evidence="9">
    <location>
        <begin position="151"/>
        <end position="167"/>
    </location>
</feature>
<evidence type="ECO:0000313" key="11">
    <source>
        <dbReference type="EMBL" id="JAT02055.1"/>
    </source>
</evidence>
<feature type="region of interest" description="Disordered" evidence="9">
    <location>
        <begin position="99"/>
        <end position="167"/>
    </location>
</feature>
<dbReference type="SMART" id="SM00490">
    <property type="entry name" value="HELICc"/>
    <property type="match status" value="1"/>
</dbReference>
<evidence type="ECO:0000256" key="9">
    <source>
        <dbReference type="SAM" id="MobiDB-lite"/>
    </source>
</evidence>
<dbReference type="CDD" id="cd18793">
    <property type="entry name" value="SF2_C_SNF"/>
    <property type="match status" value="1"/>
</dbReference>
<feature type="compositionally biased region" description="Basic and acidic residues" evidence="9">
    <location>
        <begin position="502"/>
        <end position="525"/>
    </location>
</feature>
<feature type="compositionally biased region" description="Low complexity" evidence="9">
    <location>
        <begin position="589"/>
        <end position="598"/>
    </location>
</feature>
<feature type="compositionally biased region" description="Low complexity" evidence="9">
    <location>
        <begin position="107"/>
        <end position="118"/>
    </location>
</feature>
<dbReference type="InterPro" id="IPR049730">
    <property type="entry name" value="SNF2/RAD54-like_C"/>
</dbReference>
<sequence length="1186" mass="129744">SSQQGMFGGNQQVPQQIMGSSQNNMINPQIMSNQHNMLGGPGMSGLDQTSSQGLLNNQQSLSGNQQGLMGSSQNQNMLGNQDSSLANANALQNTMSSQKTLGNLSGNQDPQNNQLNQNMYGNQSMSNPMGNLQNMINNQNMISSQSGSQNVMQNKSQSDLGNNQDPNNSLMGMNQNMNQISQQNMQGNPSGIMMNQQGGINDSVMGQGMLPNQQHGTANQLTNSLMDNQQNMFGMNSNQMNTTSSGFMNSQNIMGHGMGNPSMNNQPMMGGSQNMGMVMNTSGQGMYGNQMNPHDMMSASSNMMANQMNNPSFNPNQMGNSSMMGIYNQPGMMNYPGMMMGNQMNNFGMMNQQNMNSPNMLNQNQSFGNNMMRNPSAMMGIRNPQSVSGLNPDMNQGMMGNNFSNNQSNFGMFGNNSMNPNNFSSNQNNQVSKASSSSSFQSGTINNSRFMSGGEFLAGNSQSNSQDTGNLSQTAFNNDFVNYGLNNDDSKMWDDLASKCSDKPGETIKSEKDSTVGESCVKSETDMSSQDGKLKTESGSSLHQTNKPKSEDDNGCDKKEGEEAKKEDIKSPKGEGTEGETKDVKEDVTATGVTTTKTSRGEDAGIPYDWATELLKGYVPGNIEASAKMALFFCILEESMCLGDRVLVFSQSLFTLNLIEDFLQKTELPGRQEKWARNWNYYRLDGSTSAMEREKLINEFNSNPNIHLFLVSTRAGSLGINLVGANRVVVLDASWNPCHDTQAVCRVYRYGQRKPCFVYRLVTDNCLEKKIYDRQVNKQGMADRVVDECNPDAHLSIKEVTNLCWDNEEDTDAKDFSDIKDKYIDVVMQKCLEKYSKFLSKEPFQHESLLVDRKDKKLSQAEKRLAKRSYELEKQANINNTRPVYGYYPGNTSGVGRGNPLMKPMASVRPMQSELNNQLIRDATSGRPRQWIPAEVWQKQGMSAQEMTLPLDVVIPTNSPDRSSIVLKAGQKVMVLKSPKGIYMQLENGKIIAIRTAFKVGGKGDKKGAAGKGEGTEGGVKKMVVQPTRQRAPASLLPLRNNSNISIIPRGSGGTGPRGPNKPLMRLLGANRGGNKQPVAATKPYFGEGSAHPPVTVTVTKKRVVSGNHQQQPSTSTAQVEIRREPKQVTVTPIPPPSPKTTEVTPTTSVSMEKVEPSESEVSQITASALSSTDTESPAVDRTDEF</sequence>
<dbReference type="GO" id="GO:0005634">
    <property type="term" value="C:nucleus"/>
    <property type="evidence" value="ECO:0007669"/>
    <property type="project" value="UniProtKB-SubCell"/>
</dbReference>
<dbReference type="GO" id="GO:0003677">
    <property type="term" value="F:DNA binding"/>
    <property type="evidence" value="ECO:0007669"/>
    <property type="project" value="UniProtKB-KW"/>
</dbReference>
<dbReference type="InterPro" id="IPR044574">
    <property type="entry name" value="ARIP4-like"/>
</dbReference>
<keyword evidence="8" id="KW-0539">Nucleus</keyword>
<dbReference type="PROSITE" id="PS51194">
    <property type="entry name" value="HELICASE_CTER"/>
    <property type="match status" value="1"/>
</dbReference>
<proteinExistence type="inferred from homology"/>
<feature type="compositionally biased region" description="Low complexity" evidence="9">
    <location>
        <begin position="409"/>
        <end position="448"/>
    </location>
</feature>
<dbReference type="PANTHER" id="PTHR45797">
    <property type="entry name" value="RAD54-LIKE"/>
    <property type="match status" value="1"/>
</dbReference>
<dbReference type="SUPFAM" id="SSF52540">
    <property type="entry name" value="P-loop containing nucleoside triphosphate hydrolases"/>
    <property type="match status" value="1"/>
</dbReference>
<gene>
    <name evidence="11" type="ORF">g.12624</name>
</gene>
<protein>
    <recommendedName>
        <fullName evidence="10">Helicase C-terminal domain-containing protein</fullName>
    </recommendedName>
</protein>
<feature type="region of interest" description="Disordered" evidence="9">
    <location>
        <begin position="409"/>
        <end position="472"/>
    </location>
</feature>
<dbReference type="InterPro" id="IPR001650">
    <property type="entry name" value="Helicase_C-like"/>
</dbReference>
<dbReference type="InterPro" id="IPR027417">
    <property type="entry name" value="P-loop_NTPase"/>
</dbReference>
<evidence type="ECO:0000256" key="7">
    <source>
        <dbReference type="ARBA" id="ARBA00023125"/>
    </source>
</evidence>
<feature type="compositionally biased region" description="Low complexity" evidence="9">
    <location>
        <begin position="50"/>
        <end position="76"/>
    </location>
</feature>
<evidence type="ECO:0000256" key="5">
    <source>
        <dbReference type="ARBA" id="ARBA00022806"/>
    </source>
</evidence>
<feature type="compositionally biased region" description="Polar residues" evidence="9">
    <location>
        <begin position="1107"/>
        <end position="1119"/>
    </location>
</feature>
<evidence type="ECO:0000256" key="8">
    <source>
        <dbReference type="ARBA" id="ARBA00023242"/>
    </source>
</evidence>
<evidence type="ECO:0000256" key="4">
    <source>
        <dbReference type="ARBA" id="ARBA00022801"/>
    </source>
</evidence>
<feature type="compositionally biased region" description="Polar residues" evidence="9">
    <location>
        <begin position="459"/>
        <end position="472"/>
    </location>
</feature>
<dbReference type="AlphaFoldDB" id="A0A1B6JS45"/>
<keyword evidence="6" id="KW-0067">ATP-binding</keyword>
<feature type="compositionally biased region" description="Polar residues" evidence="9">
    <location>
        <begin position="1160"/>
        <end position="1176"/>
    </location>
</feature>